<accession>A0A7X2ZCZ9</accession>
<gene>
    <name evidence="1" type="ORF">GNP93_14845</name>
</gene>
<dbReference type="SUPFAM" id="SSF48295">
    <property type="entry name" value="TrpR-like"/>
    <property type="match status" value="1"/>
</dbReference>
<keyword evidence="2" id="KW-1185">Reference proteome</keyword>
<dbReference type="RefSeq" id="WP_127610824.1">
    <property type="nucleotide sequence ID" value="NZ_JARTHJ010000110.1"/>
</dbReference>
<dbReference type="GO" id="GO:0043565">
    <property type="term" value="F:sequence-specific DNA binding"/>
    <property type="evidence" value="ECO:0007669"/>
    <property type="project" value="InterPro"/>
</dbReference>
<name>A0A7X2ZCZ9_9BACL</name>
<comment type="caution">
    <text evidence="1">The sequence shown here is derived from an EMBL/GenBank/DDBJ whole genome shotgun (WGS) entry which is preliminary data.</text>
</comment>
<organism evidence="1 2">
    <name type="scientific">Paenibacillus validus</name>
    <dbReference type="NCBI Taxonomy" id="44253"/>
    <lineage>
        <taxon>Bacteria</taxon>
        <taxon>Bacillati</taxon>
        <taxon>Bacillota</taxon>
        <taxon>Bacilli</taxon>
        <taxon>Bacillales</taxon>
        <taxon>Paenibacillaceae</taxon>
        <taxon>Paenibacillus</taxon>
    </lineage>
</organism>
<dbReference type="Proteomes" id="UP000450917">
    <property type="component" value="Unassembled WGS sequence"/>
</dbReference>
<dbReference type="InterPro" id="IPR010921">
    <property type="entry name" value="Trp_repressor/repl_initiator"/>
</dbReference>
<dbReference type="AlphaFoldDB" id="A0A7X2ZCZ9"/>
<evidence type="ECO:0000313" key="2">
    <source>
        <dbReference type="Proteomes" id="UP000450917"/>
    </source>
</evidence>
<dbReference type="NCBIfam" id="NF047593">
    <property type="entry name" value="IS66_ISAeme5_TnpA"/>
    <property type="match status" value="1"/>
</dbReference>
<dbReference type="EMBL" id="WNZX01000011">
    <property type="protein sequence ID" value="MUG71948.1"/>
    <property type="molecule type" value="Genomic_DNA"/>
</dbReference>
<protein>
    <submittedName>
        <fullName evidence="1">Transposase</fullName>
    </submittedName>
</protein>
<reference evidence="1 2" key="1">
    <citation type="submission" date="2019-11" db="EMBL/GenBank/DDBJ databases">
        <title>Draft genome sequences of five Paenibacillus species of dairy origin.</title>
        <authorList>
            <person name="Olajide A.M."/>
            <person name="Chen S."/>
            <person name="Lapointe G."/>
        </authorList>
    </citation>
    <scope>NUCLEOTIDE SEQUENCE [LARGE SCALE GENOMIC DNA]</scope>
    <source>
        <strain evidence="1 2">2CS3</strain>
    </source>
</reference>
<sequence>MNTREVTNQYRLNKWTEIVRECRSSGQTISAWCADHDINPKTYYYWLRRVRAAACEALPSLYSQNNPITNPFVPVNIPVSTAGTDSGDQEVLSDIVIRFGAVTLEIRNNASATLIENTLRALQHVR</sequence>
<evidence type="ECO:0000313" key="1">
    <source>
        <dbReference type="EMBL" id="MUG71948.1"/>
    </source>
</evidence>
<proteinExistence type="predicted"/>